<evidence type="ECO:0000313" key="8">
    <source>
        <dbReference type="Proteomes" id="UP000053157"/>
    </source>
</evidence>
<proteinExistence type="inferred from homology"/>
<dbReference type="InterPro" id="IPR029028">
    <property type="entry name" value="Alpha/beta_knot_MTases"/>
</dbReference>
<dbReference type="PIRSF" id="PIRSF004808">
    <property type="entry name" value="LasT"/>
    <property type="match status" value="1"/>
</dbReference>
<sequence length="266" mass="29865">MSDERDSTLDDENAPSGSADHEFVVVVVEPETPGNVGTIARAMKNFGIYDLRLVNPPPLDPDGEAYGFAGHAREDVLPNATETTLEEVVEEFYTVGTTAVSHEDSTRHVRYPFKTPVELADSLETVKTKTALVFGREGTGLDNEEIAMLDEVCCIPADGRYPVLNLGQAATILMYELRRFTVSETQLPDVERERASETEIDVVYRFFDDLLDAIDYREHKRAKTSQMMRRLIGRAHPTEREAATLTGVLRRAAERARNPDRFRDDD</sequence>
<feature type="domain" description="tRNA/rRNA methyltransferase SpoU type" evidence="6">
    <location>
        <begin position="23"/>
        <end position="175"/>
    </location>
</feature>
<organism evidence="7 8">
    <name type="scientific">Haloferax profundi</name>
    <dbReference type="NCBI Taxonomy" id="1544718"/>
    <lineage>
        <taxon>Archaea</taxon>
        <taxon>Methanobacteriati</taxon>
        <taxon>Methanobacteriota</taxon>
        <taxon>Stenosarchaea group</taxon>
        <taxon>Halobacteria</taxon>
        <taxon>Halobacteriales</taxon>
        <taxon>Haloferacaceae</taxon>
        <taxon>Haloferax</taxon>
    </lineage>
</organism>
<dbReference type="InterPro" id="IPR029026">
    <property type="entry name" value="tRNA_m1G_MTases_N"/>
</dbReference>
<name>A0A0W1SLK4_9EURY</name>
<dbReference type="GO" id="GO:0008173">
    <property type="term" value="F:RNA methyltransferase activity"/>
    <property type="evidence" value="ECO:0007669"/>
    <property type="project" value="InterPro"/>
</dbReference>
<evidence type="ECO:0000256" key="2">
    <source>
        <dbReference type="ARBA" id="ARBA00022603"/>
    </source>
</evidence>
<dbReference type="NCBIfam" id="TIGR00050">
    <property type="entry name" value="rRNA_methyl_1"/>
    <property type="match status" value="1"/>
</dbReference>
<evidence type="ECO:0000256" key="3">
    <source>
        <dbReference type="ARBA" id="ARBA00022679"/>
    </source>
</evidence>
<keyword evidence="2 7" id="KW-0489">Methyltransferase</keyword>
<gene>
    <name evidence="7" type="ORF">AUR66_14685</name>
</gene>
<keyword evidence="3 7" id="KW-0808">Transferase</keyword>
<evidence type="ECO:0000313" key="7">
    <source>
        <dbReference type="EMBL" id="KTG27175.1"/>
    </source>
</evidence>
<feature type="region of interest" description="Disordered" evidence="5">
    <location>
        <begin position="1"/>
        <end position="21"/>
    </location>
</feature>
<dbReference type="RefSeq" id="WP_058572244.1">
    <property type="nucleotide sequence ID" value="NZ_LOPV01000181.1"/>
</dbReference>
<dbReference type="EMBL" id="LOPV01000181">
    <property type="protein sequence ID" value="KTG27175.1"/>
    <property type="molecule type" value="Genomic_DNA"/>
</dbReference>
<dbReference type="Gene3D" id="1.10.8.590">
    <property type="match status" value="1"/>
</dbReference>
<dbReference type="Proteomes" id="UP000053157">
    <property type="component" value="Unassembled WGS sequence"/>
</dbReference>
<dbReference type="GO" id="GO:0005829">
    <property type="term" value="C:cytosol"/>
    <property type="evidence" value="ECO:0007669"/>
    <property type="project" value="TreeGrafter"/>
</dbReference>
<dbReference type="InterPro" id="IPR004384">
    <property type="entry name" value="RNA_MeTrfase_TrmJ/LasT"/>
</dbReference>
<dbReference type="InterPro" id="IPR001537">
    <property type="entry name" value="SpoU_MeTrfase"/>
</dbReference>
<dbReference type="Pfam" id="PF00588">
    <property type="entry name" value="SpoU_methylase"/>
    <property type="match status" value="1"/>
</dbReference>
<dbReference type="SUPFAM" id="SSF75217">
    <property type="entry name" value="alpha/beta knot"/>
    <property type="match status" value="1"/>
</dbReference>
<comment type="caution">
    <text evidence="7">The sequence shown here is derived from an EMBL/GenBank/DDBJ whole genome shotgun (WGS) entry which is preliminary data.</text>
</comment>
<dbReference type="Gene3D" id="3.40.1280.10">
    <property type="match status" value="1"/>
</dbReference>
<dbReference type="AlphaFoldDB" id="A0A0W1SLK4"/>
<dbReference type="PANTHER" id="PTHR42786:SF2">
    <property type="entry name" value="TRNA (CYTIDINE_URIDINE-2'-O-)-METHYLTRANSFERASE TRMJ"/>
    <property type="match status" value="1"/>
</dbReference>
<keyword evidence="4" id="KW-0949">S-adenosyl-L-methionine</keyword>
<protein>
    <submittedName>
        <fullName evidence="7">RNA methyltransferase</fullName>
    </submittedName>
</protein>
<dbReference type="PANTHER" id="PTHR42786">
    <property type="entry name" value="TRNA/RRNA METHYLTRANSFERASE"/>
    <property type="match status" value="1"/>
</dbReference>
<evidence type="ECO:0000259" key="6">
    <source>
        <dbReference type="Pfam" id="PF00588"/>
    </source>
</evidence>
<evidence type="ECO:0000256" key="5">
    <source>
        <dbReference type="SAM" id="MobiDB-lite"/>
    </source>
</evidence>
<comment type="similarity">
    <text evidence="1">Belongs to the class IV-like SAM-binding methyltransferase superfamily. RNA methyltransferase TrmH family.</text>
</comment>
<dbReference type="GO" id="GO:0003723">
    <property type="term" value="F:RNA binding"/>
    <property type="evidence" value="ECO:0007669"/>
    <property type="project" value="InterPro"/>
</dbReference>
<dbReference type="GO" id="GO:0002128">
    <property type="term" value="P:tRNA nucleoside ribose methylation"/>
    <property type="evidence" value="ECO:0007669"/>
    <property type="project" value="TreeGrafter"/>
</dbReference>
<keyword evidence="8" id="KW-1185">Reference proteome</keyword>
<accession>A0A0W1SLK4</accession>
<reference evidence="7 8" key="1">
    <citation type="submission" date="2015-12" db="EMBL/GenBank/DDBJ databases">
        <title>Haloferax profundi sp. nov. isolated from the Discovery deep brine-seawater interface in the Red Sea.</title>
        <authorList>
            <person name="Zhang G."/>
            <person name="Stingl U."/>
            <person name="Rashid M."/>
        </authorList>
    </citation>
    <scope>NUCLEOTIDE SEQUENCE [LARGE SCALE GENOMIC DNA]</scope>
    <source>
        <strain evidence="7 8">SB29</strain>
    </source>
</reference>
<dbReference type="OrthoDB" id="372184at2157"/>
<dbReference type="CDD" id="cd18093">
    <property type="entry name" value="SpoU-like_TrmJ"/>
    <property type="match status" value="1"/>
</dbReference>
<evidence type="ECO:0000256" key="4">
    <source>
        <dbReference type="ARBA" id="ARBA00022691"/>
    </source>
</evidence>
<evidence type="ECO:0000256" key="1">
    <source>
        <dbReference type="ARBA" id="ARBA00007228"/>
    </source>
</evidence>